<dbReference type="AlphaFoldDB" id="A0A975CGV9"/>
<protein>
    <submittedName>
        <fullName evidence="1">Uncharacterized protein</fullName>
    </submittedName>
</protein>
<organism evidence="1 2">
    <name type="scientific">Ottowia testudinis</name>
    <dbReference type="NCBI Taxonomy" id="2816950"/>
    <lineage>
        <taxon>Bacteria</taxon>
        <taxon>Pseudomonadati</taxon>
        <taxon>Pseudomonadota</taxon>
        <taxon>Betaproteobacteria</taxon>
        <taxon>Burkholderiales</taxon>
        <taxon>Comamonadaceae</taxon>
        <taxon>Ottowia</taxon>
    </lineage>
</organism>
<name>A0A975CGV9_9BURK</name>
<evidence type="ECO:0000313" key="2">
    <source>
        <dbReference type="Proteomes" id="UP000663903"/>
    </source>
</evidence>
<dbReference type="Proteomes" id="UP000663903">
    <property type="component" value="Chromosome"/>
</dbReference>
<dbReference type="EMBL" id="CP071796">
    <property type="protein sequence ID" value="QTD46160.1"/>
    <property type="molecule type" value="Genomic_DNA"/>
</dbReference>
<dbReference type="KEGG" id="otd:J1M35_04440"/>
<proteinExistence type="predicted"/>
<reference evidence="1" key="1">
    <citation type="submission" date="2021-03" db="EMBL/GenBank/DDBJ databases">
        <title>Ottowia sp. 27C isolated from the cloaca of a Giant Asian pond turtle (Heosemys grandis).</title>
        <authorList>
            <person name="Spergser J."/>
            <person name="Busse H.-J."/>
        </authorList>
    </citation>
    <scope>NUCLEOTIDE SEQUENCE</scope>
    <source>
        <strain evidence="1">27C</strain>
    </source>
</reference>
<sequence>MSTQFITATAAAPAVGFFHADSPQLHQRLLAEMSGCMQQLCQSDTNYQAALDRLQDAVDMLWELSVLEAGVSH</sequence>
<gene>
    <name evidence="1" type="ORF">J1M35_04440</name>
</gene>
<evidence type="ECO:0000313" key="1">
    <source>
        <dbReference type="EMBL" id="QTD46160.1"/>
    </source>
</evidence>
<dbReference type="RefSeq" id="WP_208010059.1">
    <property type="nucleotide sequence ID" value="NZ_CP071796.1"/>
</dbReference>
<keyword evidence="2" id="KW-1185">Reference proteome</keyword>
<accession>A0A975CGV9</accession>